<feature type="region of interest" description="Disordered" evidence="2">
    <location>
        <begin position="22"/>
        <end position="79"/>
    </location>
</feature>
<feature type="compositionally biased region" description="Polar residues" evidence="2">
    <location>
        <begin position="601"/>
        <end position="615"/>
    </location>
</feature>
<gene>
    <name evidence="4" type="ORF">D9757_007026</name>
</gene>
<evidence type="ECO:0000313" key="4">
    <source>
        <dbReference type="EMBL" id="KAF5380660.1"/>
    </source>
</evidence>
<dbReference type="Proteomes" id="UP000518752">
    <property type="component" value="Unassembled WGS sequence"/>
</dbReference>
<dbReference type="OrthoDB" id="531008at2759"/>
<feature type="compositionally biased region" description="Basic and acidic residues" evidence="2">
    <location>
        <begin position="538"/>
        <end position="562"/>
    </location>
</feature>
<dbReference type="InterPro" id="IPR050827">
    <property type="entry name" value="CRP1_MDG1_kinase"/>
</dbReference>
<protein>
    <recommendedName>
        <fullName evidence="3">Association with the SNF1 complex (ASC) domain-containing protein</fullName>
    </recommendedName>
</protein>
<proteinExistence type="inferred from homology"/>
<dbReference type="InterPro" id="IPR014756">
    <property type="entry name" value="Ig_E-set"/>
</dbReference>
<dbReference type="InterPro" id="IPR013783">
    <property type="entry name" value="Ig-like_fold"/>
</dbReference>
<dbReference type="GO" id="GO:0031588">
    <property type="term" value="C:nucleotide-activated protein kinase complex"/>
    <property type="evidence" value="ECO:0007669"/>
    <property type="project" value="TreeGrafter"/>
</dbReference>
<dbReference type="SUPFAM" id="SSF81296">
    <property type="entry name" value="E set domains"/>
    <property type="match status" value="1"/>
</dbReference>
<dbReference type="GO" id="GO:0007165">
    <property type="term" value="P:signal transduction"/>
    <property type="evidence" value="ECO:0007669"/>
    <property type="project" value="TreeGrafter"/>
</dbReference>
<organism evidence="4 5">
    <name type="scientific">Collybiopsis confluens</name>
    <dbReference type="NCBI Taxonomy" id="2823264"/>
    <lineage>
        <taxon>Eukaryota</taxon>
        <taxon>Fungi</taxon>
        <taxon>Dikarya</taxon>
        <taxon>Basidiomycota</taxon>
        <taxon>Agaricomycotina</taxon>
        <taxon>Agaricomycetes</taxon>
        <taxon>Agaricomycetidae</taxon>
        <taxon>Agaricales</taxon>
        <taxon>Marasmiineae</taxon>
        <taxon>Omphalotaceae</taxon>
        <taxon>Collybiopsis</taxon>
    </lineage>
</organism>
<feature type="compositionally biased region" description="Low complexity" evidence="2">
    <location>
        <begin position="112"/>
        <end position="128"/>
    </location>
</feature>
<dbReference type="EMBL" id="JAACJN010000063">
    <property type="protein sequence ID" value="KAF5380660.1"/>
    <property type="molecule type" value="Genomic_DNA"/>
</dbReference>
<feature type="compositionally biased region" description="Low complexity" evidence="2">
    <location>
        <begin position="477"/>
        <end position="492"/>
    </location>
</feature>
<feature type="compositionally biased region" description="Polar residues" evidence="2">
    <location>
        <begin position="493"/>
        <end position="512"/>
    </location>
</feature>
<dbReference type="PANTHER" id="PTHR10343">
    <property type="entry name" value="5'-AMP-ACTIVATED PROTEIN KINASE , BETA SUBUNIT"/>
    <property type="match status" value="1"/>
</dbReference>
<dbReference type="Gene3D" id="2.60.40.10">
    <property type="entry name" value="Immunoglobulins"/>
    <property type="match status" value="1"/>
</dbReference>
<sequence>MRIRADSGPCFFSFVICTTRMGNSQSQNSSAIPASRRYAKPKSTTNSPRRSSSLRSSNRPQSPASKQQPPPPSAARPARPIRVHHSLRQKKKSLELPDLAPSSPAQTIPITSPSRLQPPLSSSPTSISASEIVEHGSNKLGDNLNPGNGYQPIVVRSSIPFPLNLQKIEAQASATPPALPSWTSLSGFSDNNRINPRASEGEAIYLVKITWRGGGDQVFLVRAGDDDWNGRQNMDRELPASAADEEGAGGGDLAPVFATIISLPRGTHHLRFLVDGQQRVADDLPTAVDDNGSLANYVAVGLGDIDPESASDSSSGSHPELAELAFEGDVETAETTPRPTEVTSFTQIQGYPRVESHSSFWNDNNSEPPSLSSSPTGTGVIAPMTPLTNVANSTTKAKSKTKTMPYERKWTREIPLELLEAATEEETYLAYQNEVENAHASGHRHVTGFVPLPNIPPAPRLPRHLEKLILNSPALPSTPKGPGSPASSSATSRVNSPKSPNSSLNGQQITRPSSRGHGGGSGSGNYAALGPGGLIGERTIRTPERERHSPSREGRRREREWKSMAMAMDEGTAQEDEREKEGEKEKQSDEKPGTDRPLPVTTASGTNVLQVTQGRPKSPTLPSMPETRPSFPDFLTIADDTSVLPVPSHVVLHHLCTSAIKNGMLAVGGTVRYRKKFVTTIYYKPAS</sequence>
<dbReference type="GO" id="GO:0005634">
    <property type="term" value="C:nucleus"/>
    <property type="evidence" value="ECO:0007669"/>
    <property type="project" value="TreeGrafter"/>
</dbReference>
<feature type="compositionally biased region" description="Polar residues" evidence="2">
    <location>
        <begin position="22"/>
        <end position="32"/>
    </location>
</feature>
<dbReference type="Gene3D" id="6.20.250.60">
    <property type="match status" value="1"/>
</dbReference>
<feature type="compositionally biased region" description="Low complexity" evidence="2">
    <location>
        <begin position="366"/>
        <end position="375"/>
    </location>
</feature>
<dbReference type="InterPro" id="IPR037256">
    <property type="entry name" value="ASC_dom_sf"/>
</dbReference>
<dbReference type="Pfam" id="PF16561">
    <property type="entry name" value="AMPK1_CBM"/>
    <property type="match status" value="1"/>
</dbReference>
<evidence type="ECO:0000256" key="2">
    <source>
        <dbReference type="SAM" id="MobiDB-lite"/>
    </source>
</evidence>
<dbReference type="PANTHER" id="PTHR10343:SF84">
    <property type="entry name" value="5'-AMP-ACTIVATED PROTEIN KINASE SUBUNIT BETA-1"/>
    <property type="match status" value="1"/>
</dbReference>
<dbReference type="SUPFAM" id="SSF160219">
    <property type="entry name" value="AMPKBI-like"/>
    <property type="match status" value="1"/>
</dbReference>
<evidence type="ECO:0000313" key="5">
    <source>
        <dbReference type="Proteomes" id="UP000518752"/>
    </source>
</evidence>
<name>A0A8H5M491_9AGAR</name>
<dbReference type="AlphaFoldDB" id="A0A8H5M491"/>
<feature type="compositionally biased region" description="Basic and acidic residues" evidence="2">
    <location>
        <begin position="575"/>
        <end position="594"/>
    </location>
</feature>
<feature type="region of interest" description="Disordered" evidence="2">
    <location>
        <begin position="356"/>
        <end position="404"/>
    </location>
</feature>
<dbReference type="GO" id="GO:0005737">
    <property type="term" value="C:cytoplasm"/>
    <property type="evidence" value="ECO:0007669"/>
    <property type="project" value="TreeGrafter"/>
</dbReference>
<comment type="caution">
    <text evidence="4">The sequence shown here is derived from an EMBL/GenBank/DDBJ whole genome shotgun (WGS) entry which is preliminary data.</text>
</comment>
<evidence type="ECO:0000259" key="3">
    <source>
        <dbReference type="SMART" id="SM01010"/>
    </source>
</evidence>
<feature type="region of interest" description="Disordered" evidence="2">
    <location>
        <begin position="472"/>
        <end position="628"/>
    </location>
</feature>
<dbReference type="GO" id="GO:0019901">
    <property type="term" value="F:protein kinase binding"/>
    <property type="evidence" value="ECO:0007669"/>
    <property type="project" value="TreeGrafter"/>
</dbReference>
<reference evidence="4 5" key="1">
    <citation type="journal article" date="2020" name="ISME J.">
        <title>Uncovering the hidden diversity of litter-decomposition mechanisms in mushroom-forming fungi.</title>
        <authorList>
            <person name="Floudas D."/>
            <person name="Bentzer J."/>
            <person name="Ahren D."/>
            <person name="Johansson T."/>
            <person name="Persson P."/>
            <person name="Tunlid A."/>
        </authorList>
    </citation>
    <scope>NUCLEOTIDE SEQUENCE [LARGE SCALE GENOMIC DNA]</scope>
    <source>
        <strain evidence="4 5">CBS 406.79</strain>
    </source>
</reference>
<dbReference type="CDD" id="cd02859">
    <property type="entry name" value="E_set_AMPKbeta_like_N"/>
    <property type="match status" value="1"/>
</dbReference>
<feature type="domain" description="Association with the SNF1 complex (ASC)" evidence="3">
    <location>
        <begin position="402"/>
        <end position="686"/>
    </location>
</feature>
<dbReference type="Pfam" id="PF04739">
    <property type="entry name" value="AMPKBI"/>
    <property type="match status" value="1"/>
</dbReference>
<dbReference type="InterPro" id="IPR032640">
    <property type="entry name" value="AMPK1_CBM"/>
</dbReference>
<accession>A0A8H5M491</accession>
<feature type="region of interest" description="Disordered" evidence="2">
    <location>
        <begin position="92"/>
        <end position="128"/>
    </location>
</feature>
<evidence type="ECO:0000256" key="1">
    <source>
        <dbReference type="ARBA" id="ARBA00010926"/>
    </source>
</evidence>
<feature type="compositionally biased region" description="Low complexity" evidence="2">
    <location>
        <begin position="41"/>
        <end position="67"/>
    </location>
</feature>
<comment type="similarity">
    <text evidence="1">Belongs to the 5'-AMP-activated protein kinase beta subunit family.</text>
</comment>
<keyword evidence="5" id="KW-1185">Reference proteome</keyword>
<dbReference type="SMART" id="SM01010">
    <property type="entry name" value="AMPKBI"/>
    <property type="match status" value="1"/>
</dbReference>
<dbReference type="InterPro" id="IPR006828">
    <property type="entry name" value="ASC_dom"/>
</dbReference>